<dbReference type="InterPro" id="IPR003959">
    <property type="entry name" value="ATPase_AAA_core"/>
</dbReference>
<dbReference type="RefSeq" id="WP_190055296.1">
    <property type="nucleotide sequence ID" value="NZ_BMWH01000001.1"/>
</dbReference>
<comment type="similarity">
    <text evidence="1">Belongs to the SMC family. SbcC subfamily.</text>
</comment>
<keyword evidence="9" id="KW-1185">Reference proteome</keyword>
<proteinExistence type="inferred from homology"/>
<dbReference type="EMBL" id="BMWH01000001">
    <property type="protein sequence ID" value="GGZ68144.1"/>
    <property type="molecule type" value="Genomic_DNA"/>
</dbReference>
<comment type="caution">
    <text evidence="8">The sequence shown here is derived from an EMBL/GenBank/DDBJ whole genome shotgun (WGS) entry which is preliminary data.</text>
</comment>
<evidence type="ECO:0000313" key="8">
    <source>
        <dbReference type="EMBL" id="GGZ68144.1"/>
    </source>
</evidence>
<reference evidence="8" key="2">
    <citation type="submission" date="2020-09" db="EMBL/GenBank/DDBJ databases">
        <authorList>
            <person name="Sun Q."/>
            <person name="Ohkuma M."/>
        </authorList>
    </citation>
    <scope>NUCLEOTIDE SEQUENCE</scope>
    <source>
        <strain evidence="8">JCM 5016</strain>
    </source>
</reference>
<feature type="domain" description="Rad50/SbcC-type AAA" evidence="7">
    <location>
        <begin position="79"/>
        <end position="180"/>
    </location>
</feature>
<keyword evidence="4" id="KW-0175">Coiled coil</keyword>
<dbReference type="AlphaFoldDB" id="A0A918V481"/>
<evidence type="ECO:0000256" key="4">
    <source>
        <dbReference type="SAM" id="Coils"/>
    </source>
</evidence>
<feature type="region of interest" description="Disordered" evidence="5">
    <location>
        <begin position="1"/>
        <end position="25"/>
    </location>
</feature>
<dbReference type="Pfam" id="PF13304">
    <property type="entry name" value="AAA_21"/>
    <property type="match status" value="1"/>
</dbReference>
<dbReference type="Proteomes" id="UP000623010">
    <property type="component" value="Unassembled WGS sequence"/>
</dbReference>
<comment type="subunit">
    <text evidence="2">Heterodimer of SbcC and SbcD.</text>
</comment>
<dbReference type="SUPFAM" id="SSF52540">
    <property type="entry name" value="P-loop containing nucleoside triphosphate hydrolases"/>
    <property type="match status" value="1"/>
</dbReference>
<name>A0A918V481_9ACTN</name>
<dbReference type="GO" id="GO:0005524">
    <property type="term" value="F:ATP binding"/>
    <property type="evidence" value="ECO:0007669"/>
    <property type="project" value="InterPro"/>
</dbReference>
<feature type="domain" description="ATPase AAA-type core" evidence="6">
    <location>
        <begin position="577"/>
        <end position="653"/>
    </location>
</feature>
<sequence>MAEQPPESSHPLTAHDPYAPDASGSVGSLRELLLARLDSASGLAPETRELLRELLPDEQTGGSGGSPEGTVQLRSITAAGWRGIGPRTTLELPPGPGLVIVAGPNGSGKSSFAEAAETAITGRNSRWEGRRARDWQGGWRNLHTPDGVTPEVCVELSVGERGEPVTVRRTWYGTKVDETRTQVMGPDGAERKWEEVIDAKALDLARPFLPYSELGSMINGTLGSLHDAFFRLLGLELLAEFDARVKDVDTECSQTIKQRDTLTAKLLDELSGLDDPRAREAAQALSGTKPDLGRIRALLESRTPAAEAELARLRQYAGLTGPDLRETAGAVARLRDAAATAEEARYGSAEDARRLARLLEAALEHRRRSRSAHCPVCGSEDRLDRAWSERARAEVERLQAQAADAEAARQAVSVAVRAVHDLVQPVPVWLRGETSGLAALWQEWAWCRDVTHPRELADRVERAAAALDEACRQVRDEAAGRLAEYDDAWQPTAVRLAEWLAAAQAAEAAAERRRHARKARTWLRPIIDELREERLRPFAHQSQEVWQRLCEHSSVTLGSVTLAGTPGRGRVVLDVSVDDRSAPAYSVMSQGELHSLALSLFLPRATHPASPFGFLVIDDPVQSMDPDKVEGLARVLDACARDRQVIVFTHDTRLQQAVAHLGIQATVLRVTRQSNSVVSVETLTDPVEQALAEARAVSLDPGLPQDVADHVLPAMCRVAVEAACLETARRRLRDEHGFGLRAVEERVASLDRTKTYVALALLGDGRQNARDAVERICPGGWRLVEAFNSGAHAPLPGVDDRKRLVARTAALAQAIRRTGGIGAADSTGGAR</sequence>
<evidence type="ECO:0000256" key="1">
    <source>
        <dbReference type="ARBA" id="ARBA00006930"/>
    </source>
</evidence>
<evidence type="ECO:0000259" key="7">
    <source>
        <dbReference type="Pfam" id="PF13476"/>
    </source>
</evidence>
<dbReference type="Gene3D" id="3.40.50.300">
    <property type="entry name" value="P-loop containing nucleotide triphosphate hydrolases"/>
    <property type="match status" value="2"/>
</dbReference>
<reference evidence="8" key="1">
    <citation type="journal article" date="2014" name="Int. J. Syst. Evol. Microbiol.">
        <title>Complete genome sequence of Corynebacterium casei LMG S-19264T (=DSM 44701T), isolated from a smear-ripened cheese.</title>
        <authorList>
            <consortium name="US DOE Joint Genome Institute (JGI-PGF)"/>
            <person name="Walter F."/>
            <person name="Albersmeier A."/>
            <person name="Kalinowski J."/>
            <person name="Ruckert C."/>
        </authorList>
    </citation>
    <scope>NUCLEOTIDE SEQUENCE</scope>
    <source>
        <strain evidence="8">JCM 5016</strain>
    </source>
</reference>
<dbReference type="PANTHER" id="PTHR32114:SF2">
    <property type="entry name" value="ABC TRANSPORTER ABCH.3"/>
    <property type="match status" value="1"/>
</dbReference>
<dbReference type="InterPro" id="IPR038729">
    <property type="entry name" value="Rad50/SbcC_AAA"/>
</dbReference>
<dbReference type="InterPro" id="IPR027417">
    <property type="entry name" value="P-loop_NTPase"/>
</dbReference>
<evidence type="ECO:0000313" key="9">
    <source>
        <dbReference type="Proteomes" id="UP000623010"/>
    </source>
</evidence>
<feature type="coiled-coil region" evidence="4">
    <location>
        <begin position="388"/>
        <end position="415"/>
    </location>
</feature>
<dbReference type="PANTHER" id="PTHR32114">
    <property type="entry name" value="ABC TRANSPORTER ABCH.3"/>
    <property type="match status" value="1"/>
</dbReference>
<evidence type="ECO:0000259" key="6">
    <source>
        <dbReference type="Pfam" id="PF13304"/>
    </source>
</evidence>
<accession>A0A918V481</accession>
<dbReference type="GO" id="GO:0016887">
    <property type="term" value="F:ATP hydrolysis activity"/>
    <property type="evidence" value="ECO:0007669"/>
    <property type="project" value="InterPro"/>
</dbReference>
<evidence type="ECO:0000256" key="2">
    <source>
        <dbReference type="ARBA" id="ARBA00011322"/>
    </source>
</evidence>
<feature type="compositionally biased region" description="Polar residues" evidence="5">
    <location>
        <begin position="1"/>
        <end position="11"/>
    </location>
</feature>
<dbReference type="GO" id="GO:0006302">
    <property type="term" value="P:double-strand break repair"/>
    <property type="evidence" value="ECO:0007669"/>
    <property type="project" value="InterPro"/>
</dbReference>
<gene>
    <name evidence="8" type="ORF">GCM10010389_01700</name>
</gene>
<evidence type="ECO:0000256" key="5">
    <source>
        <dbReference type="SAM" id="MobiDB-lite"/>
    </source>
</evidence>
<organism evidence="8 9">
    <name type="scientific">Streptomyces echinoruber</name>
    <dbReference type="NCBI Taxonomy" id="68898"/>
    <lineage>
        <taxon>Bacteria</taxon>
        <taxon>Bacillati</taxon>
        <taxon>Actinomycetota</taxon>
        <taxon>Actinomycetes</taxon>
        <taxon>Kitasatosporales</taxon>
        <taxon>Streptomycetaceae</taxon>
        <taxon>Streptomyces</taxon>
    </lineage>
</organism>
<dbReference type="Pfam" id="PF13476">
    <property type="entry name" value="AAA_23"/>
    <property type="match status" value="1"/>
</dbReference>
<protein>
    <recommendedName>
        <fullName evidence="3">Nuclease SbcCD subunit C</fullName>
    </recommendedName>
</protein>
<evidence type="ECO:0000256" key="3">
    <source>
        <dbReference type="ARBA" id="ARBA00013368"/>
    </source>
</evidence>